<dbReference type="InterPro" id="IPR001589">
    <property type="entry name" value="Actinin_actin-bd_CS"/>
</dbReference>
<evidence type="ECO:0000313" key="10">
    <source>
        <dbReference type="Ensembl" id="ENSAMEP00000041738.1"/>
    </source>
</evidence>
<evidence type="ECO:0000259" key="9">
    <source>
        <dbReference type="PROSITE" id="PS50021"/>
    </source>
</evidence>
<sequence>MCLHSWLLILVKRLWANGISLFSVERENVQKRTFTRWVNLHLEKCDPPLEVKDLFVDIQDGKILMALLEVLSGRNLVRMSHKGQGDVSWSSLSPSWSRASQPQHC</sequence>
<organism evidence="10 11">
    <name type="scientific">Ailuropoda melanoleuca</name>
    <name type="common">Giant panda</name>
    <dbReference type="NCBI Taxonomy" id="9646"/>
    <lineage>
        <taxon>Eukaryota</taxon>
        <taxon>Metazoa</taxon>
        <taxon>Chordata</taxon>
        <taxon>Craniata</taxon>
        <taxon>Vertebrata</taxon>
        <taxon>Euteleostomi</taxon>
        <taxon>Mammalia</taxon>
        <taxon>Eutheria</taxon>
        <taxon>Laurasiatheria</taxon>
        <taxon>Carnivora</taxon>
        <taxon>Caniformia</taxon>
        <taxon>Ursidae</taxon>
        <taxon>Ailuropoda</taxon>
    </lineage>
</organism>
<keyword evidence="6" id="KW-0009">Actin-binding</keyword>
<dbReference type="Ensembl" id="ENSAMET00000041442.1">
    <property type="protein sequence ID" value="ENSAMEP00000041738.1"/>
    <property type="gene ID" value="ENSAMEG00000029111.1"/>
</dbReference>
<evidence type="ECO:0000256" key="1">
    <source>
        <dbReference type="ARBA" id="ARBA00004370"/>
    </source>
</evidence>
<accession>A0A7N5KL77</accession>
<dbReference type="Proteomes" id="UP000008912">
    <property type="component" value="Unassembled WGS sequence"/>
</dbReference>
<dbReference type="PROSITE" id="PS50021">
    <property type="entry name" value="CH"/>
    <property type="match status" value="1"/>
</dbReference>
<dbReference type="InterPro" id="IPR052403">
    <property type="entry name" value="LINC-complex_assoc"/>
</dbReference>
<dbReference type="SUPFAM" id="SSF47576">
    <property type="entry name" value="Calponin-homology domain, CH-domain"/>
    <property type="match status" value="1"/>
</dbReference>
<name>A0A7N5KL77_AILME</name>
<evidence type="ECO:0000256" key="7">
    <source>
        <dbReference type="SAM" id="MobiDB-lite"/>
    </source>
</evidence>
<protein>
    <recommendedName>
        <fullName evidence="9">Calponin-homology (CH) domain-containing protein</fullName>
    </recommendedName>
</protein>
<keyword evidence="5" id="KW-0472">Membrane</keyword>
<dbReference type="GO" id="GO:0005737">
    <property type="term" value="C:cytoplasm"/>
    <property type="evidence" value="ECO:0007669"/>
    <property type="project" value="TreeGrafter"/>
</dbReference>
<dbReference type="GO" id="GO:0008285">
    <property type="term" value="P:negative regulation of cell population proliferation"/>
    <property type="evidence" value="ECO:0007669"/>
    <property type="project" value="TreeGrafter"/>
</dbReference>
<evidence type="ECO:0000256" key="4">
    <source>
        <dbReference type="ARBA" id="ARBA00022989"/>
    </source>
</evidence>
<keyword evidence="11" id="KW-1185">Reference proteome</keyword>
<dbReference type="GO" id="GO:0051015">
    <property type="term" value="F:actin filament binding"/>
    <property type="evidence" value="ECO:0007669"/>
    <property type="project" value="TreeGrafter"/>
</dbReference>
<keyword evidence="4" id="KW-1133">Transmembrane helix</keyword>
<dbReference type="AlphaFoldDB" id="A0A7N5KL77"/>
<reference evidence="10 11" key="1">
    <citation type="journal article" date="2010" name="Nature">
        <title>The sequence and de novo assembly of the giant panda genome.</title>
        <authorList>
            <person name="Li R."/>
            <person name="Fan W."/>
            <person name="Tian G."/>
            <person name="Zhu H."/>
            <person name="He L."/>
            <person name="Cai J."/>
            <person name="Huang Q."/>
            <person name="Cai Q."/>
            <person name="Li B."/>
            <person name="Bai Y."/>
            <person name="Zhang Z."/>
            <person name="Zhang Y."/>
            <person name="Wang W."/>
            <person name="Li J."/>
            <person name="Wei F."/>
            <person name="Li H."/>
            <person name="Jian M."/>
            <person name="Li J."/>
            <person name="Zhang Z."/>
            <person name="Nielsen R."/>
            <person name="Li D."/>
            <person name="Gu W."/>
            <person name="Yang Z."/>
            <person name="Xuan Z."/>
            <person name="Ryder O.A."/>
            <person name="Leung F.C."/>
            <person name="Zhou Y."/>
            <person name="Cao J."/>
            <person name="Sun X."/>
            <person name="Fu Y."/>
            <person name="Fang X."/>
            <person name="Guo X."/>
            <person name="Wang B."/>
            <person name="Hou R."/>
            <person name="Shen F."/>
            <person name="Mu B."/>
            <person name="Ni P."/>
            <person name="Lin R."/>
            <person name="Qian W."/>
            <person name="Wang G."/>
            <person name="Yu C."/>
            <person name="Nie W."/>
            <person name="Wang J."/>
            <person name="Wu Z."/>
            <person name="Liang H."/>
            <person name="Min J."/>
            <person name="Wu Q."/>
            <person name="Cheng S."/>
            <person name="Ruan J."/>
            <person name="Wang M."/>
            <person name="Shi Z."/>
            <person name="Wen M."/>
            <person name="Liu B."/>
            <person name="Ren X."/>
            <person name="Zheng H."/>
            <person name="Dong D."/>
            <person name="Cook K."/>
            <person name="Shan G."/>
            <person name="Zhang H."/>
            <person name="Kosiol C."/>
            <person name="Xie X."/>
            <person name="Lu Z."/>
            <person name="Zheng H."/>
            <person name="Li Y."/>
            <person name="Steiner C.C."/>
            <person name="Lam T.T."/>
            <person name="Lin S."/>
            <person name="Zhang Q."/>
            <person name="Li G."/>
            <person name="Tian J."/>
            <person name="Gong T."/>
            <person name="Liu H."/>
            <person name="Zhang D."/>
            <person name="Fang L."/>
            <person name="Ye C."/>
            <person name="Zhang J."/>
            <person name="Hu W."/>
            <person name="Xu A."/>
            <person name="Ren Y."/>
            <person name="Zhang G."/>
            <person name="Bruford M.W."/>
            <person name="Li Q."/>
            <person name="Ma L."/>
            <person name="Guo Y."/>
            <person name="An N."/>
            <person name="Hu Y."/>
            <person name="Zheng Y."/>
            <person name="Shi Y."/>
            <person name="Li Z."/>
            <person name="Liu Q."/>
            <person name="Chen Y."/>
            <person name="Zhao J."/>
            <person name="Qu N."/>
            <person name="Zhao S."/>
            <person name="Tian F."/>
            <person name="Wang X."/>
            <person name="Wang H."/>
            <person name="Xu L."/>
            <person name="Liu X."/>
            <person name="Vinar T."/>
            <person name="Wang Y."/>
            <person name="Lam T.W."/>
            <person name="Yiu S.M."/>
            <person name="Liu S."/>
            <person name="Zhang H."/>
            <person name="Li D."/>
            <person name="Huang Y."/>
            <person name="Wang X."/>
            <person name="Yang G."/>
            <person name="Jiang Z."/>
            <person name="Wang J."/>
            <person name="Qin N."/>
            <person name="Li L."/>
            <person name="Li J."/>
            <person name="Bolund L."/>
            <person name="Kristiansen K."/>
            <person name="Wong G.K."/>
            <person name="Olson M."/>
            <person name="Zhang X."/>
            <person name="Li S."/>
            <person name="Yang H."/>
            <person name="Wang J."/>
            <person name="Wang J."/>
        </authorList>
    </citation>
    <scope>NUCLEOTIDE SEQUENCE [LARGE SCALE GENOMIC DNA]</scope>
</reference>
<dbReference type="InterPro" id="IPR001715">
    <property type="entry name" value="CH_dom"/>
</dbReference>
<feature type="compositionally biased region" description="Low complexity" evidence="7">
    <location>
        <begin position="88"/>
        <end position="105"/>
    </location>
</feature>
<dbReference type="GO" id="GO:0007097">
    <property type="term" value="P:nuclear migration"/>
    <property type="evidence" value="ECO:0007669"/>
    <property type="project" value="TreeGrafter"/>
</dbReference>
<dbReference type="GO" id="GO:0034993">
    <property type="term" value="C:meiotic nuclear membrane microtubule tethering complex"/>
    <property type="evidence" value="ECO:0007669"/>
    <property type="project" value="TreeGrafter"/>
</dbReference>
<reference evidence="10" key="3">
    <citation type="submission" date="2025-09" db="UniProtKB">
        <authorList>
            <consortium name="Ensembl"/>
        </authorList>
    </citation>
    <scope>IDENTIFICATION</scope>
</reference>
<dbReference type="InParanoid" id="A0A7N5KL77"/>
<evidence type="ECO:0000256" key="2">
    <source>
        <dbReference type="ARBA" id="ARBA00022692"/>
    </source>
</evidence>
<feature type="chain" id="PRO_5030682965" description="Calponin-homology (CH) domain-containing protein" evidence="8">
    <location>
        <begin position="17"/>
        <end position="105"/>
    </location>
</feature>
<dbReference type="PROSITE" id="PS00019">
    <property type="entry name" value="ACTININ_1"/>
    <property type="match status" value="1"/>
</dbReference>
<evidence type="ECO:0000256" key="8">
    <source>
        <dbReference type="SAM" id="SignalP"/>
    </source>
</evidence>
<keyword evidence="8" id="KW-0732">Signal</keyword>
<reference evidence="10" key="2">
    <citation type="submission" date="2025-08" db="UniProtKB">
        <authorList>
            <consortium name="Ensembl"/>
        </authorList>
    </citation>
    <scope>IDENTIFICATION</scope>
</reference>
<evidence type="ECO:0000313" key="11">
    <source>
        <dbReference type="Proteomes" id="UP000008912"/>
    </source>
</evidence>
<proteinExistence type="predicted"/>
<dbReference type="InterPro" id="IPR036872">
    <property type="entry name" value="CH_dom_sf"/>
</dbReference>
<evidence type="ECO:0000256" key="5">
    <source>
        <dbReference type="ARBA" id="ARBA00023136"/>
    </source>
</evidence>
<feature type="signal peptide" evidence="8">
    <location>
        <begin position="1"/>
        <end position="16"/>
    </location>
</feature>
<dbReference type="GO" id="GO:0005640">
    <property type="term" value="C:nuclear outer membrane"/>
    <property type="evidence" value="ECO:0007669"/>
    <property type="project" value="TreeGrafter"/>
</dbReference>
<keyword evidence="3" id="KW-0677">Repeat</keyword>
<dbReference type="PANTHER" id="PTHR47535:SF7">
    <property type="entry name" value="CALMIN"/>
    <property type="match status" value="1"/>
</dbReference>
<dbReference type="PANTHER" id="PTHR47535">
    <property type="entry name" value="MUSCLE-SPECIFIC PROTEIN 300 KDA, ISOFORM G"/>
    <property type="match status" value="1"/>
</dbReference>
<keyword evidence="2" id="KW-0812">Transmembrane</keyword>
<dbReference type="Pfam" id="PF00307">
    <property type="entry name" value="CH"/>
    <property type="match status" value="1"/>
</dbReference>
<feature type="region of interest" description="Disordered" evidence="7">
    <location>
        <begin position="84"/>
        <end position="105"/>
    </location>
</feature>
<dbReference type="GeneTree" id="ENSGT00940000159056"/>
<evidence type="ECO:0000256" key="3">
    <source>
        <dbReference type="ARBA" id="ARBA00022737"/>
    </source>
</evidence>
<feature type="domain" description="Calponin-homology (CH)" evidence="9">
    <location>
        <begin position="28"/>
        <end position="105"/>
    </location>
</feature>
<dbReference type="Gene3D" id="1.10.418.10">
    <property type="entry name" value="Calponin-like domain"/>
    <property type="match status" value="1"/>
</dbReference>
<evidence type="ECO:0000256" key="6">
    <source>
        <dbReference type="ARBA" id="ARBA00023203"/>
    </source>
</evidence>
<comment type="subcellular location">
    <subcellularLocation>
        <location evidence="1">Membrane</location>
    </subcellularLocation>
</comment>